<sequence>MLLHHLHITLLPEERRQFWWTTLNDELEQLKETPRIKATNPLLQIAPFEPSSPPRYTHSPNGPGTYLILDNATKVYLSPAGRQVTSLSTRDSGRANLRQILSD</sequence>
<reference evidence="2" key="1">
    <citation type="journal article" date="2017" name="Nat. Ecol. Evol.">
        <title>Genome expansion and lineage-specific genetic innovations in the forest pathogenic fungi Armillaria.</title>
        <authorList>
            <person name="Sipos G."/>
            <person name="Prasanna A.N."/>
            <person name="Walter M.C."/>
            <person name="O'Connor E."/>
            <person name="Balint B."/>
            <person name="Krizsan K."/>
            <person name="Kiss B."/>
            <person name="Hess J."/>
            <person name="Varga T."/>
            <person name="Slot J."/>
            <person name="Riley R."/>
            <person name="Boka B."/>
            <person name="Rigling D."/>
            <person name="Barry K."/>
            <person name="Lee J."/>
            <person name="Mihaltcheva S."/>
            <person name="LaButti K."/>
            <person name="Lipzen A."/>
            <person name="Waldron R."/>
            <person name="Moloney N.M."/>
            <person name="Sperisen C."/>
            <person name="Kredics L."/>
            <person name="Vagvoelgyi C."/>
            <person name="Patrignani A."/>
            <person name="Fitzpatrick D."/>
            <person name="Nagy I."/>
            <person name="Doyle S."/>
            <person name="Anderson J.B."/>
            <person name="Grigoriev I.V."/>
            <person name="Gueldener U."/>
            <person name="Muensterkoetter M."/>
            <person name="Nagy L.G."/>
        </authorList>
    </citation>
    <scope>NUCLEOTIDE SEQUENCE [LARGE SCALE GENOMIC DNA]</scope>
    <source>
        <strain evidence="2">C18/9</strain>
    </source>
</reference>
<proteinExistence type="predicted"/>
<accession>A0A284RQS1</accession>
<keyword evidence="2" id="KW-1185">Reference proteome</keyword>
<dbReference type="EMBL" id="FUEG01000013">
    <property type="protein sequence ID" value="SJL11068.1"/>
    <property type="molecule type" value="Genomic_DNA"/>
</dbReference>
<gene>
    <name evidence="1" type="ORF">ARMOST_14469</name>
</gene>
<organism evidence="1 2">
    <name type="scientific">Armillaria ostoyae</name>
    <name type="common">Armillaria root rot fungus</name>
    <dbReference type="NCBI Taxonomy" id="47428"/>
    <lineage>
        <taxon>Eukaryota</taxon>
        <taxon>Fungi</taxon>
        <taxon>Dikarya</taxon>
        <taxon>Basidiomycota</taxon>
        <taxon>Agaricomycotina</taxon>
        <taxon>Agaricomycetes</taxon>
        <taxon>Agaricomycetidae</taxon>
        <taxon>Agaricales</taxon>
        <taxon>Marasmiineae</taxon>
        <taxon>Physalacriaceae</taxon>
        <taxon>Armillaria</taxon>
    </lineage>
</organism>
<evidence type="ECO:0000313" key="1">
    <source>
        <dbReference type="EMBL" id="SJL11068.1"/>
    </source>
</evidence>
<dbReference type="AlphaFoldDB" id="A0A284RQS1"/>
<name>A0A284RQS1_ARMOS</name>
<protein>
    <submittedName>
        <fullName evidence="1">Uncharacterized protein</fullName>
    </submittedName>
</protein>
<dbReference type="Proteomes" id="UP000219338">
    <property type="component" value="Unassembled WGS sequence"/>
</dbReference>
<evidence type="ECO:0000313" key="2">
    <source>
        <dbReference type="Proteomes" id="UP000219338"/>
    </source>
</evidence>